<feature type="transmembrane region" description="Helical" evidence="1">
    <location>
        <begin position="254"/>
        <end position="272"/>
    </location>
</feature>
<dbReference type="Proteomes" id="UP000070250">
    <property type="component" value="Chromosome"/>
</dbReference>
<feature type="transmembrane region" description="Helical" evidence="1">
    <location>
        <begin position="12"/>
        <end position="34"/>
    </location>
</feature>
<sequence>MAGTTLSRWTLSYFATAFVFLLLAEALMTFGVGYPAHPLRAPQTLFLVHCITLGWLSLLMCGALFQFVPVLVAKPIYSNSLPLLALVLILAGLLALLAGFLQLAGVLPFIRHCFLAAAVLLGSGFLLVLWILGCTLARARPLNLPACFVVVGLCSVAATVTFGSIFMLGFGGYANMPLLAELHARGVPLHVIAGLGGWLTFTAMGVSHRLLAMFMLSPELDGAPTRWTLYLGALSMVILIGAGIVATITGISLTPVLAVAGLAALFSLVLYAHDVLRLYRKRVRPVIELNSRMAGVALGHLAVAALLILICAASGVILQYSGALVFLVCFGWLSGLGLAKLYKITAFMTWLECYGPVLGKTPTPRVQDLVVEPRAGKWFWAYFGAVDIAVLCLFIGTPLIFRAAAAVMLIACVGIAVELVRIRRLVDVEAARRLPAGTRQPRLLFTLVAS</sequence>
<feature type="transmembrane region" description="Helical" evidence="1">
    <location>
        <begin position="109"/>
        <end position="132"/>
    </location>
</feature>
<feature type="transmembrane region" description="Helical" evidence="1">
    <location>
        <begin position="293"/>
        <end position="317"/>
    </location>
</feature>
<evidence type="ECO:0000313" key="3">
    <source>
        <dbReference type="Proteomes" id="UP000070250"/>
    </source>
</evidence>
<accession>A0A127FD51</accession>
<dbReference type="EMBL" id="CP011971">
    <property type="protein sequence ID" value="AMN48302.1"/>
    <property type="molecule type" value="Genomic_DNA"/>
</dbReference>
<feature type="transmembrane region" description="Helical" evidence="1">
    <location>
        <begin position="379"/>
        <end position="397"/>
    </location>
</feature>
<dbReference type="KEGG" id="sdf:ACG33_14575"/>
<dbReference type="OrthoDB" id="5245199at2"/>
<gene>
    <name evidence="2" type="ORF">ACG33_14575</name>
</gene>
<keyword evidence="3" id="KW-1185">Reference proteome</keyword>
<feature type="transmembrane region" description="Helical" evidence="1">
    <location>
        <begin position="323"/>
        <end position="342"/>
    </location>
</feature>
<evidence type="ECO:0000256" key="1">
    <source>
        <dbReference type="SAM" id="Phobius"/>
    </source>
</evidence>
<name>A0A127FD51_STEDE</name>
<feature type="transmembrane region" description="Helical" evidence="1">
    <location>
        <begin position="227"/>
        <end position="248"/>
    </location>
</feature>
<protein>
    <submittedName>
        <fullName evidence="2">Uncharacterized protein</fullName>
    </submittedName>
</protein>
<organism evidence="2 3">
    <name type="scientific">Steroidobacter denitrificans</name>
    <dbReference type="NCBI Taxonomy" id="465721"/>
    <lineage>
        <taxon>Bacteria</taxon>
        <taxon>Pseudomonadati</taxon>
        <taxon>Pseudomonadota</taxon>
        <taxon>Gammaproteobacteria</taxon>
        <taxon>Steroidobacterales</taxon>
        <taxon>Steroidobacteraceae</taxon>
        <taxon>Steroidobacter</taxon>
    </lineage>
</organism>
<feature type="transmembrane region" description="Helical" evidence="1">
    <location>
        <begin position="403"/>
        <end position="422"/>
    </location>
</feature>
<keyword evidence="1" id="KW-0812">Transmembrane</keyword>
<reference evidence="2 3" key="1">
    <citation type="submission" date="2015-06" db="EMBL/GenBank/DDBJ databases">
        <title>A Comprehensive Approach to Explore the Metabolic and Phylogenetic Diversity of Bacterial Steroid Degradation in the Environment: Testosterone as an Example.</title>
        <authorList>
            <person name="Yang F.-C."/>
            <person name="Chen Y.-L."/>
            <person name="Yu C.-P."/>
            <person name="Tang S.-L."/>
            <person name="Wang P.-H."/>
            <person name="Ismail W."/>
            <person name="Wang C.-H."/>
            <person name="Yang C.-Y."/>
            <person name="Chiang Y.-R."/>
        </authorList>
    </citation>
    <scope>NUCLEOTIDE SEQUENCE [LARGE SCALE GENOMIC DNA]</scope>
    <source>
        <strain evidence="2 3">DSM 18526</strain>
    </source>
</reference>
<feature type="transmembrane region" description="Helical" evidence="1">
    <location>
        <begin position="83"/>
        <end position="103"/>
    </location>
</feature>
<dbReference type="AlphaFoldDB" id="A0A127FD51"/>
<keyword evidence="1" id="KW-0472">Membrane</keyword>
<feature type="transmembrane region" description="Helical" evidence="1">
    <location>
        <begin position="187"/>
        <end position="206"/>
    </location>
</feature>
<feature type="transmembrane region" description="Helical" evidence="1">
    <location>
        <begin position="144"/>
        <end position="167"/>
    </location>
</feature>
<evidence type="ECO:0000313" key="2">
    <source>
        <dbReference type="EMBL" id="AMN48302.1"/>
    </source>
</evidence>
<proteinExistence type="predicted"/>
<feature type="transmembrane region" description="Helical" evidence="1">
    <location>
        <begin position="46"/>
        <end position="71"/>
    </location>
</feature>
<dbReference type="STRING" id="465721.ACG33_14575"/>
<keyword evidence="1" id="KW-1133">Transmembrane helix</keyword>
<dbReference type="PATRIC" id="fig|465721.4.peg.3119"/>